<dbReference type="GO" id="GO:0016020">
    <property type="term" value="C:membrane"/>
    <property type="evidence" value="ECO:0007669"/>
    <property type="project" value="InterPro"/>
</dbReference>
<feature type="transmembrane region" description="Helical" evidence="2">
    <location>
        <begin position="45"/>
        <end position="71"/>
    </location>
</feature>
<accession>A0A023AYL1</accession>
<keyword evidence="2 4" id="KW-0812">Transmembrane</keyword>
<dbReference type="Pfam" id="PF12537">
    <property type="entry name" value="GPHR_N"/>
    <property type="match status" value="1"/>
</dbReference>
<dbReference type="PANTHER" id="PTHR15948:SF0">
    <property type="entry name" value="GOLGI PH REGULATOR A-RELATED"/>
    <property type="match status" value="1"/>
</dbReference>
<feature type="transmembrane region" description="Helical" evidence="2">
    <location>
        <begin position="248"/>
        <end position="270"/>
    </location>
</feature>
<gene>
    <name evidence="4" type="ORF">GNI_168420</name>
</gene>
<evidence type="ECO:0000313" key="5">
    <source>
        <dbReference type="Proteomes" id="UP000019763"/>
    </source>
</evidence>
<evidence type="ECO:0000256" key="2">
    <source>
        <dbReference type="SAM" id="Phobius"/>
    </source>
</evidence>
<evidence type="ECO:0000259" key="3">
    <source>
        <dbReference type="Pfam" id="PF12537"/>
    </source>
</evidence>
<dbReference type="EMBL" id="AFNH02001260">
    <property type="protein sequence ID" value="EZG43528.1"/>
    <property type="molecule type" value="Genomic_DNA"/>
</dbReference>
<keyword evidence="2" id="KW-0472">Membrane</keyword>
<proteinExistence type="predicted"/>
<sequence length="298" mass="32766">MTVVTLGGWLIIPCLIALHLQDHIGNQQLALLPQRHCETVGPVSCSLAVVNVVFACLLSTSIYVMAGNFLGVEAPSGADFMLLKTHTIVRWMFLNVSVLGVFISAVLYGVGTVSFPASSIVWQKRSAVTDRDLTELRECIEAASAELEETREQERRRTASGTTLSGNTHHLETVLKDLQDQYDESANRKRIETDTSRILEGAGWVMGAVGVYRVISAALNIIYWRVPVGEFVTPIVHNVFELLKLPRFLPILNVNLIANVATVTYVVALISSSIQGFTKSVCHTLNATQIHWINCYTG</sequence>
<keyword evidence="5" id="KW-1185">Reference proteome</keyword>
<protein>
    <submittedName>
        <fullName evidence="4">Transmembrane protein</fullName>
    </submittedName>
</protein>
<comment type="caution">
    <text evidence="4">The sequence shown here is derived from an EMBL/GenBank/DDBJ whole genome shotgun (WGS) entry which is preliminary data.</text>
</comment>
<feature type="domain" description="Golgi pH regulator conserved" evidence="3">
    <location>
        <begin position="95"/>
        <end position="151"/>
    </location>
</feature>
<dbReference type="InterPro" id="IPR022535">
    <property type="entry name" value="Golgi_pH-regulator_cons_dom"/>
</dbReference>
<evidence type="ECO:0000256" key="1">
    <source>
        <dbReference type="SAM" id="MobiDB-lite"/>
    </source>
</evidence>
<dbReference type="InterPro" id="IPR015672">
    <property type="entry name" value="GPHR/GTG"/>
</dbReference>
<dbReference type="RefSeq" id="XP_011133241.1">
    <property type="nucleotide sequence ID" value="XM_011134939.1"/>
</dbReference>
<feature type="transmembrane region" description="Helical" evidence="2">
    <location>
        <begin position="91"/>
        <end position="115"/>
    </location>
</feature>
<reference evidence="4" key="1">
    <citation type="submission" date="2013-12" db="EMBL/GenBank/DDBJ databases">
        <authorList>
            <person name="Omoto C.K."/>
            <person name="Sibley D."/>
            <person name="Venepally P."/>
            <person name="Hadjithomas M."/>
            <person name="Karamycheva S."/>
            <person name="Brunk B."/>
            <person name="Roos D."/>
            <person name="Caler E."/>
            <person name="Lorenzi H."/>
        </authorList>
    </citation>
    <scope>NUCLEOTIDE SEQUENCE</scope>
</reference>
<dbReference type="AlphaFoldDB" id="A0A023AYL1"/>
<dbReference type="GeneID" id="22915783"/>
<dbReference type="Proteomes" id="UP000019763">
    <property type="component" value="Unassembled WGS sequence"/>
</dbReference>
<organism evidence="4 5">
    <name type="scientific">Gregarina niphandrodes</name>
    <name type="common">Septate eugregarine</name>
    <dbReference type="NCBI Taxonomy" id="110365"/>
    <lineage>
        <taxon>Eukaryota</taxon>
        <taxon>Sar</taxon>
        <taxon>Alveolata</taxon>
        <taxon>Apicomplexa</taxon>
        <taxon>Conoidasida</taxon>
        <taxon>Gregarinasina</taxon>
        <taxon>Eugregarinorida</taxon>
        <taxon>Gregarinidae</taxon>
        <taxon>Gregarina</taxon>
    </lineage>
</organism>
<name>A0A023AYL1_GRENI</name>
<evidence type="ECO:0000313" key="4">
    <source>
        <dbReference type="EMBL" id="EZG43528.1"/>
    </source>
</evidence>
<dbReference type="PANTHER" id="PTHR15948">
    <property type="entry name" value="G-PROTEIN COUPLED RECEPTOR 89-RELATED"/>
    <property type="match status" value="1"/>
</dbReference>
<feature type="compositionally biased region" description="Basic and acidic residues" evidence="1">
    <location>
        <begin position="148"/>
        <end position="157"/>
    </location>
</feature>
<feature type="region of interest" description="Disordered" evidence="1">
    <location>
        <begin position="147"/>
        <end position="166"/>
    </location>
</feature>
<keyword evidence="2" id="KW-1133">Transmembrane helix</keyword>
<dbReference type="VEuPathDB" id="CryptoDB:GNI_168420"/>